<dbReference type="GO" id="GO:0005576">
    <property type="term" value="C:extracellular region"/>
    <property type="evidence" value="ECO:0007669"/>
    <property type="project" value="UniProtKB-SubCell"/>
</dbReference>
<dbReference type="InterPro" id="IPR001547">
    <property type="entry name" value="Glyco_hydro_5"/>
</dbReference>
<dbReference type="InterPro" id="IPR017853">
    <property type="entry name" value="GH"/>
</dbReference>
<proteinExistence type="inferred from homology"/>
<evidence type="ECO:0000313" key="11">
    <source>
        <dbReference type="EMBL" id="KAF2842407.1"/>
    </source>
</evidence>
<evidence type="ECO:0000256" key="2">
    <source>
        <dbReference type="ARBA" id="ARBA00004613"/>
    </source>
</evidence>
<dbReference type="AlphaFoldDB" id="A0A9P4SIG2"/>
<evidence type="ECO:0000256" key="8">
    <source>
        <dbReference type="ARBA" id="ARBA00023295"/>
    </source>
</evidence>
<keyword evidence="8" id="KW-0326">Glycosidase</keyword>
<evidence type="ECO:0000256" key="4">
    <source>
        <dbReference type="ARBA" id="ARBA00012706"/>
    </source>
</evidence>
<keyword evidence="6 9" id="KW-0732">Signal</keyword>
<dbReference type="PANTHER" id="PTHR31451">
    <property type="match status" value="1"/>
</dbReference>
<name>A0A9P4SIG2_9PEZI</name>
<comment type="subcellular location">
    <subcellularLocation>
        <location evidence="2">Secreted</location>
    </subcellularLocation>
</comment>
<keyword evidence="12" id="KW-1185">Reference proteome</keyword>
<dbReference type="Pfam" id="PF26410">
    <property type="entry name" value="GH5_mannosidase"/>
    <property type="match status" value="1"/>
</dbReference>
<comment type="catalytic activity">
    <reaction evidence="1">
        <text>Random hydrolysis of (1-&gt;4)-beta-D-mannosidic linkages in mannans, galactomannans and glucomannans.</text>
        <dbReference type="EC" id="3.2.1.78"/>
    </reaction>
</comment>
<gene>
    <name evidence="11" type="ORF">M501DRAFT_926919</name>
</gene>
<accession>A0A9P4SIG2</accession>
<protein>
    <recommendedName>
        <fullName evidence="4">mannan endo-1,4-beta-mannosidase</fullName>
        <ecNumber evidence="4">3.2.1.78</ecNumber>
    </recommendedName>
</protein>
<evidence type="ECO:0000313" key="12">
    <source>
        <dbReference type="Proteomes" id="UP000799429"/>
    </source>
</evidence>
<dbReference type="PANTHER" id="PTHR31451:SF39">
    <property type="entry name" value="MANNAN ENDO-1,4-BETA-MANNOSIDASE 1"/>
    <property type="match status" value="1"/>
</dbReference>
<evidence type="ECO:0000256" key="6">
    <source>
        <dbReference type="ARBA" id="ARBA00022729"/>
    </source>
</evidence>
<evidence type="ECO:0000256" key="3">
    <source>
        <dbReference type="ARBA" id="ARBA00005641"/>
    </source>
</evidence>
<dbReference type="Gene3D" id="3.20.20.80">
    <property type="entry name" value="Glycosidases"/>
    <property type="match status" value="1"/>
</dbReference>
<dbReference type="GO" id="GO:0016985">
    <property type="term" value="F:mannan endo-1,4-beta-mannosidase activity"/>
    <property type="evidence" value="ECO:0007669"/>
    <property type="project" value="UniProtKB-EC"/>
</dbReference>
<keyword evidence="7 11" id="KW-0378">Hydrolase</keyword>
<sequence length="400" mass="43763">MKLLSVLLVSSVAAQLGAISSVVRNGSELQLNGKRWTASGANVYWLGLDENVGPTPGEPYYEPTKASYPSKGRVTEIMNVLQVLGATTIRSHTLGVSTGNPLSLWPTLRQTNEAAFEAIDWAVYQAREHGIRLIVPLTDNYDYYHGGRYNFLRWRGINVRTTLPTDPAVMQFYTNRTIVDDFKEYIRTLLTHVNPYTGLTYAEDPTIVAYETGNELGGAVFQDLNVPVTWTTDISAYIKELGPSKLVVDGTYGIQKVALKITTVDIYSNHFWPANIPKLTTDIAAVGAASKTYIAGEYEWTGNSQSAAPLTDWFAVVEAQQNKSQPVVVGDHLWSLFGHAVPDCSKYVDHADGNTMHYGNPSNSAKTNAQISAVRQHLFKMKGEAVGTALPIAPCPGAGF</sequence>
<dbReference type="Proteomes" id="UP000799429">
    <property type="component" value="Unassembled WGS sequence"/>
</dbReference>
<dbReference type="InterPro" id="IPR045053">
    <property type="entry name" value="MAN-like"/>
</dbReference>
<dbReference type="EMBL" id="MU006090">
    <property type="protein sequence ID" value="KAF2842407.1"/>
    <property type="molecule type" value="Genomic_DNA"/>
</dbReference>
<dbReference type="SUPFAM" id="SSF51445">
    <property type="entry name" value="(Trans)glycosidases"/>
    <property type="match status" value="1"/>
</dbReference>
<evidence type="ECO:0000256" key="9">
    <source>
        <dbReference type="SAM" id="SignalP"/>
    </source>
</evidence>
<evidence type="ECO:0000256" key="7">
    <source>
        <dbReference type="ARBA" id="ARBA00022801"/>
    </source>
</evidence>
<evidence type="ECO:0000256" key="5">
    <source>
        <dbReference type="ARBA" id="ARBA00022525"/>
    </source>
</evidence>
<comment type="caution">
    <text evidence="11">The sequence shown here is derived from an EMBL/GenBank/DDBJ whole genome shotgun (WGS) entry which is preliminary data.</text>
</comment>
<dbReference type="OrthoDB" id="428177at2759"/>
<keyword evidence="5" id="KW-0964">Secreted</keyword>
<feature type="chain" id="PRO_5040331325" description="mannan endo-1,4-beta-mannosidase" evidence="9">
    <location>
        <begin position="19"/>
        <end position="400"/>
    </location>
</feature>
<dbReference type="EC" id="3.2.1.78" evidence="4"/>
<feature type="domain" description="Glycoside hydrolase family 5" evidence="10">
    <location>
        <begin position="70"/>
        <end position="277"/>
    </location>
</feature>
<feature type="signal peptide" evidence="9">
    <location>
        <begin position="1"/>
        <end position="18"/>
    </location>
</feature>
<organism evidence="11 12">
    <name type="scientific">Patellaria atrata CBS 101060</name>
    <dbReference type="NCBI Taxonomy" id="1346257"/>
    <lineage>
        <taxon>Eukaryota</taxon>
        <taxon>Fungi</taxon>
        <taxon>Dikarya</taxon>
        <taxon>Ascomycota</taxon>
        <taxon>Pezizomycotina</taxon>
        <taxon>Dothideomycetes</taxon>
        <taxon>Dothideomycetes incertae sedis</taxon>
        <taxon>Patellariales</taxon>
        <taxon>Patellariaceae</taxon>
        <taxon>Patellaria</taxon>
    </lineage>
</organism>
<evidence type="ECO:0000256" key="1">
    <source>
        <dbReference type="ARBA" id="ARBA00001678"/>
    </source>
</evidence>
<comment type="similarity">
    <text evidence="3">Belongs to the glycosyl hydrolase 5 (cellulase A) family.</text>
</comment>
<evidence type="ECO:0000259" key="10">
    <source>
        <dbReference type="Pfam" id="PF26410"/>
    </source>
</evidence>
<reference evidence="11" key="1">
    <citation type="journal article" date="2020" name="Stud. Mycol.">
        <title>101 Dothideomycetes genomes: a test case for predicting lifestyles and emergence of pathogens.</title>
        <authorList>
            <person name="Haridas S."/>
            <person name="Albert R."/>
            <person name="Binder M."/>
            <person name="Bloem J."/>
            <person name="Labutti K."/>
            <person name="Salamov A."/>
            <person name="Andreopoulos B."/>
            <person name="Baker S."/>
            <person name="Barry K."/>
            <person name="Bills G."/>
            <person name="Bluhm B."/>
            <person name="Cannon C."/>
            <person name="Castanera R."/>
            <person name="Culley D."/>
            <person name="Daum C."/>
            <person name="Ezra D."/>
            <person name="Gonzalez J."/>
            <person name="Henrissat B."/>
            <person name="Kuo A."/>
            <person name="Liang C."/>
            <person name="Lipzen A."/>
            <person name="Lutzoni F."/>
            <person name="Magnuson J."/>
            <person name="Mondo S."/>
            <person name="Nolan M."/>
            <person name="Ohm R."/>
            <person name="Pangilinan J."/>
            <person name="Park H.-J."/>
            <person name="Ramirez L."/>
            <person name="Alfaro M."/>
            <person name="Sun H."/>
            <person name="Tritt A."/>
            <person name="Yoshinaga Y."/>
            <person name="Zwiers L.-H."/>
            <person name="Turgeon B."/>
            <person name="Goodwin S."/>
            <person name="Spatafora J."/>
            <person name="Crous P."/>
            <person name="Grigoriev I."/>
        </authorList>
    </citation>
    <scope>NUCLEOTIDE SEQUENCE</scope>
    <source>
        <strain evidence="11">CBS 101060</strain>
    </source>
</reference>